<protein>
    <submittedName>
        <fullName evidence="6">AraC family transcriptional regulator</fullName>
    </submittedName>
</protein>
<dbReference type="Gene3D" id="1.10.10.60">
    <property type="entry name" value="Homeodomain-like"/>
    <property type="match status" value="2"/>
</dbReference>
<dbReference type="Proteomes" id="UP000325797">
    <property type="component" value="Chromosome"/>
</dbReference>
<sequence length="332" mass="35909">MTGDPFSDVIRLVKAQSVMAGGLTAGGTWAIRFPAPDEIKLFALVKGRCWLHIDGEDPFRLETGDIVLLAFKRGFILASDLTAMPIDAWTLFAGGTVRTAKLGDSEDCIQIGGHVRLDPVNGGLLADLLPPLIHIRAGAPGAASLQWLLAALVREQAEELPGASLASTQLAQLMFLQILRVYFQKSGPLPTGWLRAVTDRRLSAAIRLMHGEPGRPWRLDELARAAAMSRSAFAHYFKTVAGLAPLEYLTNWRMRLAERELREGSMPVANLARSLGYGSESAFSNAFKRAMGQAPKRYRSAARTDAVRRFDGDPSGSAAGESDAGRLTLGAR</sequence>
<feature type="region of interest" description="Disordered" evidence="4">
    <location>
        <begin position="302"/>
        <end position="332"/>
    </location>
</feature>
<organism evidence="6 7">
    <name type="scientific">Hypericibacter adhaerens</name>
    <dbReference type="NCBI Taxonomy" id="2602016"/>
    <lineage>
        <taxon>Bacteria</taxon>
        <taxon>Pseudomonadati</taxon>
        <taxon>Pseudomonadota</taxon>
        <taxon>Alphaproteobacteria</taxon>
        <taxon>Rhodospirillales</taxon>
        <taxon>Dongiaceae</taxon>
        <taxon>Hypericibacter</taxon>
    </lineage>
</organism>
<dbReference type="PRINTS" id="PR00032">
    <property type="entry name" value="HTHARAC"/>
</dbReference>
<dbReference type="InterPro" id="IPR018060">
    <property type="entry name" value="HTH_AraC"/>
</dbReference>
<dbReference type="InterPro" id="IPR018062">
    <property type="entry name" value="HTH_AraC-typ_CS"/>
</dbReference>
<evidence type="ECO:0000313" key="7">
    <source>
        <dbReference type="Proteomes" id="UP000325797"/>
    </source>
</evidence>
<evidence type="ECO:0000313" key="6">
    <source>
        <dbReference type="EMBL" id="QEX20174.1"/>
    </source>
</evidence>
<dbReference type="PROSITE" id="PS01124">
    <property type="entry name" value="HTH_ARAC_FAMILY_2"/>
    <property type="match status" value="1"/>
</dbReference>
<keyword evidence="7" id="KW-1185">Reference proteome</keyword>
<accession>A0A5J6MRW5</accession>
<dbReference type="InterPro" id="IPR032783">
    <property type="entry name" value="AraC_lig"/>
</dbReference>
<keyword evidence="1" id="KW-0805">Transcription regulation</keyword>
<proteinExistence type="predicted"/>
<evidence type="ECO:0000256" key="1">
    <source>
        <dbReference type="ARBA" id="ARBA00023015"/>
    </source>
</evidence>
<evidence type="ECO:0000256" key="3">
    <source>
        <dbReference type="ARBA" id="ARBA00023163"/>
    </source>
</evidence>
<dbReference type="PANTHER" id="PTHR46796:SF7">
    <property type="entry name" value="ARAC FAMILY TRANSCRIPTIONAL REGULATOR"/>
    <property type="match status" value="1"/>
</dbReference>
<feature type="domain" description="HTH araC/xylS-type" evidence="5">
    <location>
        <begin position="203"/>
        <end position="301"/>
    </location>
</feature>
<dbReference type="InterPro" id="IPR020449">
    <property type="entry name" value="Tscrpt_reg_AraC-type_HTH"/>
</dbReference>
<dbReference type="GO" id="GO:0003700">
    <property type="term" value="F:DNA-binding transcription factor activity"/>
    <property type="evidence" value="ECO:0007669"/>
    <property type="project" value="InterPro"/>
</dbReference>
<dbReference type="Pfam" id="PF12852">
    <property type="entry name" value="Cupin_6"/>
    <property type="match status" value="1"/>
</dbReference>
<evidence type="ECO:0000259" key="5">
    <source>
        <dbReference type="PROSITE" id="PS01124"/>
    </source>
</evidence>
<dbReference type="AlphaFoldDB" id="A0A5J6MRW5"/>
<dbReference type="GO" id="GO:0043565">
    <property type="term" value="F:sequence-specific DNA binding"/>
    <property type="evidence" value="ECO:0007669"/>
    <property type="project" value="InterPro"/>
</dbReference>
<evidence type="ECO:0000256" key="2">
    <source>
        <dbReference type="ARBA" id="ARBA00023125"/>
    </source>
</evidence>
<name>A0A5J6MRW5_9PROT</name>
<dbReference type="PROSITE" id="PS00041">
    <property type="entry name" value="HTH_ARAC_FAMILY_1"/>
    <property type="match status" value="1"/>
</dbReference>
<keyword evidence="2" id="KW-0238">DNA-binding</keyword>
<dbReference type="EMBL" id="CP042582">
    <property type="protein sequence ID" value="QEX20174.1"/>
    <property type="molecule type" value="Genomic_DNA"/>
</dbReference>
<dbReference type="InterPro" id="IPR050204">
    <property type="entry name" value="AraC_XylS_family_regulators"/>
</dbReference>
<dbReference type="Pfam" id="PF12833">
    <property type="entry name" value="HTH_18"/>
    <property type="match status" value="1"/>
</dbReference>
<evidence type="ECO:0000256" key="4">
    <source>
        <dbReference type="SAM" id="MobiDB-lite"/>
    </source>
</evidence>
<dbReference type="OrthoDB" id="9802263at2"/>
<dbReference type="PANTHER" id="PTHR46796">
    <property type="entry name" value="HTH-TYPE TRANSCRIPTIONAL ACTIVATOR RHAS-RELATED"/>
    <property type="match status" value="1"/>
</dbReference>
<dbReference type="SMART" id="SM00342">
    <property type="entry name" value="HTH_ARAC"/>
    <property type="match status" value="1"/>
</dbReference>
<gene>
    <name evidence="6" type="ORF">FRZ61_00890</name>
</gene>
<keyword evidence="3" id="KW-0804">Transcription</keyword>
<reference evidence="6 7" key="1">
    <citation type="submission" date="2019-08" db="EMBL/GenBank/DDBJ databases">
        <title>Hyperibacter terrae gen. nov., sp. nov. and Hyperibacter viscosus sp. nov., two new members in the family Rhodospirillaceae isolated from the rhizosphere of Hypericum perforatum.</title>
        <authorList>
            <person name="Noviana Z."/>
        </authorList>
    </citation>
    <scope>NUCLEOTIDE SEQUENCE [LARGE SCALE GENOMIC DNA]</scope>
    <source>
        <strain evidence="6 7">R5959</strain>
    </source>
</reference>
<dbReference type="SUPFAM" id="SSF46689">
    <property type="entry name" value="Homeodomain-like"/>
    <property type="match status" value="2"/>
</dbReference>
<dbReference type="KEGG" id="hadh:FRZ61_00890"/>
<dbReference type="InterPro" id="IPR009057">
    <property type="entry name" value="Homeodomain-like_sf"/>
</dbReference>